<dbReference type="InterPro" id="IPR036291">
    <property type="entry name" value="NAD(P)-bd_dom_sf"/>
</dbReference>
<dbReference type="Pfam" id="PF08240">
    <property type="entry name" value="ADH_N"/>
    <property type="match status" value="1"/>
</dbReference>
<dbReference type="SUPFAM" id="SSF51735">
    <property type="entry name" value="NAD(P)-binding Rossmann-fold domains"/>
    <property type="match status" value="1"/>
</dbReference>
<dbReference type="CDD" id="cd05286">
    <property type="entry name" value="QOR2"/>
    <property type="match status" value="1"/>
</dbReference>
<name>A0ABS5EZ99_9PROT</name>
<dbReference type="InterPro" id="IPR011032">
    <property type="entry name" value="GroES-like_sf"/>
</dbReference>
<accession>A0ABS5EZ99</accession>
<dbReference type="Pfam" id="PF00107">
    <property type="entry name" value="ADH_zinc_N"/>
    <property type="match status" value="1"/>
</dbReference>
<dbReference type="Gene3D" id="3.90.180.10">
    <property type="entry name" value="Medium-chain alcohol dehydrogenases, catalytic domain"/>
    <property type="match status" value="1"/>
</dbReference>
<dbReference type="InterPro" id="IPR013154">
    <property type="entry name" value="ADH-like_N"/>
</dbReference>
<dbReference type="PANTHER" id="PTHR48106:SF13">
    <property type="entry name" value="QUINONE OXIDOREDUCTASE-RELATED"/>
    <property type="match status" value="1"/>
</dbReference>
<keyword evidence="2" id="KW-0560">Oxidoreductase</keyword>
<dbReference type="InterPro" id="IPR013149">
    <property type="entry name" value="ADH-like_C"/>
</dbReference>
<evidence type="ECO:0000313" key="4">
    <source>
        <dbReference type="EMBL" id="MBR0665621.1"/>
    </source>
</evidence>
<evidence type="ECO:0000313" key="5">
    <source>
        <dbReference type="Proteomes" id="UP001196870"/>
    </source>
</evidence>
<dbReference type="EMBL" id="JAAGBB010000016">
    <property type="protein sequence ID" value="MBR0665621.1"/>
    <property type="molecule type" value="Genomic_DNA"/>
</dbReference>
<feature type="domain" description="Enoyl reductase (ER)" evidence="3">
    <location>
        <begin position="10"/>
        <end position="326"/>
    </location>
</feature>
<evidence type="ECO:0000256" key="1">
    <source>
        <dbReference type="ARBA" id="ARBA00022857"/>
    </source>
</evidence>
<dbReference type="PANTHER" id="PTHR48106">
    <property type="entry name" value="QUINONE OXIDOREDUCTASE PIG3-RELATED"/>
    <property type="match status" value="1"/>
</dbReference>
<reference evidence="5" key="1">
    <citation type="journal article" date="2021" name="Syst. Appl. Microbiol.">
        <title>Roseomonas hellenica sp. nov., isolated from roots of wild-growing Alkanna tinctoria.</title>
        <authorList>
            <person name="Rat A."/>
            <person name="Naranjo H.D."/>
            <person name="Lebbe L."/>
            <person name="Cnockaert M."/>
            <person name="Krigas N."/>
            <person name="Grigoriadou K."/>
            <person name="Maloupa E."/>
            <person name="Willems A."/>
        </authorList>
    </citation>
    <scope>NUCLEOTIDE SEQUENCE [LARGE SCALE GENOMIC DNA]</scope>
    <source>
        <strain evidence="5">LMG 31523</strain>
    </source>
</reference>
<dbReference type="Gene3D" id="3.40.50.720">
    <property type="entry name" value="NAD(P)-binding Rossmann-like Domain"/>
    <property type="match status" value="1"/>
</dbReference>
<comment type="caution">
    <text evidence="4">The sequence shown here is derived from an EMBL/GenBank/DDBJ whole genome shotgun (WGS) entry which is preliminary data.</text>
</comment>
<keyword evidence="1" id="KW-0521">NADP</keyword>
<gene>
    <name evidence="4" type="ORF">GXW71_14775</name>
</gene>
<proteinExistence type="predicted"/>
<evidence type="ECO:0000256" key="2">
    <source>
        <dbReference type="ARBA" id="ARBA00023002"/>
    </source>
</evidence>
<dbReference type="SUPFAM" id="SSF50129">
    <property type="entry name" value="GroES-like"/>
    <property type="match status" value="1"/>
</dbReference>
<evidence type="ECO:0000259" key="3">
    <source>
        <dbReference type="SMART" id="SM00829"/>
    </source>
</evidence>
<sequence length="329" mass="35028">MRAIQIDRYGGPEVMIRRDLPIPRPGPGEVLIRLAWSGINFMDIHTCQGKYAGSRTYPVRVPTTIGMEGAGTVAALGDGVTEFQLGDRVAYCLSWGSYADYAIVAAWRVVPVPEAMSLDLAAAAMFHGLTAHYLAHDLGQFGPGVTALVHSASGGIGQLLVQLGARLGATIYATTSSEAKAEVARQRGAAAAFLYDEGRFADRTRELTGGRGVDVVFDPIGRPTLRDSLRAARTKGLIVSFGSVGGSVKDLDPIELGEAGSLFLTRPRLADHLDDAATIRRRAAEIFAALLDGSLSIAIAGRYTLDDVEQAHAALEDRRMIGKPLLQLS</sequence>
<organism evidence="4 5">
    <name type="scientific">Plastoroseomonas hellenica</name>
    <dbReference type="NCBI Taxonomy" id="2687306"/>
    <lineage>
        <taxon>Bacteria</taxon>
        <taxon>Pseudomonadati</taxon>
        <taxon>Pseudomonadota</taxon>
        <taxon>Alphaproteobacteria</taxon>
        <taxon>Acetobacterales</taxon>
        <taxon>Acetobacteraceae</taxon>
        <taxon>Plastoroseomonas</taxon>
    </lineage>
</organism>
<dbReference type="SMART" id="SM00829">
    <property type="entry name" value="PKS_ER"/>
    <property type="match status" value="1"/>
</dbReference>
<keyword evidence="5" id="KW-1185">Reference proteome</keyword>
<dbReference type="RefSeq" id="WP_211853293.1">
    <property type="nucleotide sequence ID" value="NZ_JAAGBB010000016.1"/>
</dbReference>
<dbReference type="InterPro" id="IPR047618">
    <property type="entry name" value="QOR-like"/>
</dbReference>
<protein>
    <submittedName>
        <fullName evidence="4">Quinone oxidoreductase</fullName>
    </submittedName>
</protein>
<dbReference type="Proteomes" id="UP001196870">
    <property type="component" value="Unassembled WGS sequence"/>
</dbReference>
<dbReference type="InterPro" id="IPR020843">
    <property type="entry name" value="ER"/>
</dbReference>